<keyword evidence="3 8" id="KW-0853">WD repeat</keyword>
<evidence type="ECO:0000256" key="1">
    <source>
        <dbReference type="ARBA" id="ARBA00009482"/>
    </source>
</evidence>
<evidence type="ECO:0000256" key="6">
    <source>
        <dbReference type="ARBA" id="ARBA00023203"/>
    </source>
</evidence>
<dbReference type="PANTHER" id="PTHR10856:SF0">
    <property type="entry name" value="CORONIN"/>
    <property type="match status" value="1"/>
</dbReference>
<dbReference type="STRING" id="154538.A0A1M2VU04"/>
<dbReference type="SMART" id="SM01166">
    <property type="entry name" value="DUF1899"/>
    <property type="match status" value="1"/>
</dbReference>
<keyword evidence="5 10" id="KW-0175">Coiled coil</keyword>
<dbReference type="SMART" id="SM00320">
    <property type="entry name" value="WD40"/>
    <property type="match status" value="4"/>
</dbReference>
<feature type="repeat" description="WD" evidence="8">
    <location>
        <begin position="83"/>
        <end position="119"/>
    </location>
</feature>
<dbReference type="Pfam" id="PF16300">
    <property type="entry name" value="WD40_4"/>
    <property type="match status" value="1"/>
</dbReference>
<dbReference type="Pfam" id="PF00400">
    <property type="entry name" value="WD40"/>
    <property type="match status" value="3"/>
</dbReference>
<evidence type="ECO:0000256" key="2">
    <source>
        <dbReference type="ARBA" id="ARBA00022553"/>
    </source>
</evidence>
<dbReference type="EMBL" id="MNAD01000688">
    <property type="protein sequence ID" value="OJT11075.1"/>
    <property type="molecule type" value="Genomic_DNA"/>
</dbReference>
<evidence type="ECO:0000256" key="9">
    <source>
        <dbReference type="RuleBase" id="RU280818"/>
    </source>
</evidence>
<comment type="similarity">
    <text evidence="1 9">Belongs to the WD repeat coronin family.</text>
</comment>
<sequence>MSRFVRASKYRHVFGQQGKKEYGYDNVKVTNSAWDTNIVAASTRYISLNWNASGGGAFAILPLPTPFAEHGLSSKLPDLIPLARGHAGPVLDTDWSPFNDAVVASAGEDGKALIWSVESSAFEGWGQDGWEPQDFDPVARIDVSPRRVGHVLFHPTANNVLATSTGDHVVKIWDLASPESAKITFGGHADAIQSLAWNPTGTLLATTCRDRKIRFFDPRAGGDAVRTGEGHTGIKGARITWLGDKDRIATTGFSKMSDRQVAIWETGSLANIKTTTIDQSSGVLMPFWTDNNILFLAGKGDGNIRYYEYENDSLFPLSEYKSSEPQRGMCFLPRRGLSVSDCEIARAYKVAASSIEAIAFIVPRKSDSFQSDIFPPAPSAEPALTAAEFFAGKTAAPKFVSLEDGSVSAGTAPLSLPTPAAPAPSRTATAPTPAPAPAPIIHVHEELSSPTPVSSRYEPEARAPARSQTNPSDVRPLFLCVEGVVADVVQDAPVAALKEENARLTGELRDAREKIRNLELQVEAVRANARKAAALLDG</sequence>
<dbReference type="PROSITE" id="PS50082">
    <property type="entry name" value="WD_REPEATS_2"/>
    <property type="match status" value="3"/>
</dbReference>
<feature type="repeat" description="WD" evidence="8">
    <location>
        <begin position="141"/>
        <end position="183"/>
    </location>
</feature>
<dbReference type="InterPro" id="IPR019775">
    <property type="entry name" value="WD40_repeat_CS"/>
</dbReference>
<dbReference type="FunFam" id="2.130.10.10:FF:000197">
    <property type="entry name" value="Coronin"/>
    <property type="match status" value="1"/>
</dbReference>
<evidence type="ECO:0000259" key="12">
    <source>
        <dbReference type="SMART" id="SM01166"/>
    </source>
</evidence>
<comment type="caution">
    <text evidence="13">The sequence shown here is derived from an EMBL/GenBank/DDBJ whole genome shotgun (WGS) entry which is preliminary data.</text>
</comment>
<evidence type="ECO:0000256" key="8">
    <source>
        <dbReference type="PROSITE-ProRule" id="PRU00221"/>
    </source>
</evidence>
<protein>
    <recommendedName>
        <fullName evidence="9">Coronin</fullName>
    </recommendedName>
</protein>
<evidence type="ECO:0000256" key="10">
    <source>
        <dbReference type="SAM" id="Coils"/>
    </source>
</evidence>
<keyword evidence="2" id="KW-0597">Phosphoprotein</keyword>
<dbReference type="GO" id="GO:0030479">
    <property type="term" value="C:actin cortical patch"/>
    <property type="evidence" value="ECO:0007669"/>
    <property type="project" value="UniProtKB-ARBA"/>
</dbReference>
<keyword evidence="6" id="KW-0009">Actin-binding</keyword>
<keyword evidence="14" id="KW-1185">Reference proteome</keyword>
<dbReference type="Proteomes" id="UP000184267">
    <property type="component" value="Unassembled WGS sequence"/>
</dbReference>
<comment type="subunit">
    <text evidence="7">Binds to F-actin.</text>
</comment>
<evidence type="ECO:0000256" key="3">
    <source>
        <dbReference type="ARBA" id="ARBA00022574"/>
    </source>
</evidence>
<evidence type="ECO:0000256" key="7">
    <source>
        <dbReference type="ARBA" id="ARBA00062568"/>
    </source>
</evidence>
<dbReference type="PROSITE" id="PS50294">
    <property type="entry name" value="WD_REPEATS_REGION"/>
    <property type="match status" value="1"/>
</dbReference>
<dbReference type="GO" id="GO:0051015">
    <property type="term" value="F:actin filament binding"/>
    <property type="evidence" value="ECO:0007669"/>
    <property type="project" value="TreeGrafter"/>
</dbReference>
<gene>
    <name evidence="13" type="ORF">TRAPUB_12404</name>
</gene>
<feature type="repeat" description="WD" evidence="8">
    <location>
        <begin position="185"/>
        <end position="217"/>
    </location>
</feature>
<reference evidence="13 14" key="1">
    <citation type="submission" date="2016-10" db="EMBL/GenBank/DDBJ databases">
        <title>Genome sequence of the basidiomycete white-rot fungus Trametes pubescens.</title>
        <authorList>
            <person name="Makela M.R."/>
            <person name="Granchi Z."/>
            <person name="Peng M."/>
            <person name="De Vries R.P."/>
            <person name="Grigoriev I."/>
            <person name="Riley R."/>
            <person name="Hilden K."/>
        </authorList>
    </citation>
    <scope>NUCLEOTIDE SEQUENCE [LARGE SCALE GENOMIC DNA]</scope>
    <source>
        <strain evidence="13 14">FBCC735</strain>
    </source>
</reference>
<feature type="domain" description="DUF1899" evidence="12">
    <location>
        <begin position="3"/>
        <end position="67"/>
    </location>
</feature>
<name>A0A1M2VU04_TRAPU</name>
<dbReference type="SMART" id="SM01167">
    <property type="entry name" value="DUF1900"/>
    <property type="match status" value="1"/>
</dbReference>
<evidence type="ECO:0000313" key="13">
    <source>
        <dbReference type="EMBL" id="OJT11075.1"/>
    </source>
</evidence>
<dbReference type="OMA" id="NFQDDIY"/>
<dbReference type="InterPro" id="IPR001680">
    <property type="entry name" value="WD40_rpt"/>
</dbReference>
<evidence type="ECO:0000313" key="14">
    <source>
        <dbReference type="Proteomes" id="UP000184267"/>
    </source>
</evidence>
<dbReference type="InterPro" id="IPR015505">
    <property type="entry name" value="Coronin"/>
</dbReference>
<dbReference type="InterPro" id="IPR015048">
    <property type="entry name" value="DUF1899"/>
</dbReference>
<dbReference type="SUPFAM" id="SSF50978">
    <property type="entry name" value="WD40 repeat-like"/>
    <property type="match status" value="1"/>
</dbReference>
<evidence type="ECO:0000256" key="11">
    <source>
        <dbReference type="SAM" id="MobiDB-lite"/>
    </source>
</evidence>
<feature type="region of interest" description="Disordered" evidence="11">
    <location>
        <begin position="411"/>
        <end position="471"/>
    </location>
</feature>
<keyword evidence="4 9" id="KW-0677">Repeat</keyword>
<accession>A0A1M2VU04</accession>
<dbReference type="InterPro" id="IPR015943">
    <property type="entry name" value="WD40/YVTN_repeat-like_dom_sf"/>
</dbReference>
<dbReference type="GO" id="GO:0007015">
    <property type="term" value="P:actin filament organization"/>
    <property type="evidence" value="ECO:0007669"/>
    <property type="project" value="TreeGrafter"/>
</dbReference>
<proteinExistence type="inferred from homology"/>
<evidence type="ECO:0000256" key="5">
    <source>
        <dbReference type="ARBA" id="ARBA00023054"/>
    </source>
</evidence>
<dbReference type="PROSITE" id="PS00678">
    <property type="entry name" value="WD_REPEATS_1"/>
    <property type="match status" value="1"/>
</dbReference>
<dbReference type="Pfam" id="PF08953">
    <property type="entry name" value="DUF1899"/>
    <property type="match status" value="1"/>
</dbReference>
<dbReference type="Gene3D" id="2.130.10.10">
    <property type="entry name" value="YVTN repeat-like/Quinoprotein amine dehydrogenase"/>
    <property type="match status" value="1"/>
</dbReference>
<feature type="compositionally biased region" description="Low complexity" evidence="11">
    <location>
        <begin position="411"/>
        <end position="431"/>
    </location>
</feature>
<organism evidence="13 14">
    <name type="scientific">Trametes pubescens</name>
    <name type="common">White-rot fungus</name>
    <dbReference type="NCBI Taxonomy" id="154538"/>
    <lineage>
        <taxon>Eukaryota</taxon>
        <taxon>Fungi</taxon>
        <taxon>Dikarya</taxon>
        <taxon>Basidiomycota</taxon>
        <taxon>Agaricomycotina</taxon>
        <taxon>Agaricomycetes</taxon>
        <taxon>Polyporales</taxon>
        <taxon>Polyporaceae</taxon>
        <taxon>Trametes</taxon>
    </lineage>
</organism>
<dbReference type="AlphaFoldDB" id="A0A1M2VU04"/>
<dbReference type="PANTHER" id="PTHR10856">
    <property type="entry name" value="CORONIN"/>
    <property type="match status" value="1"/>
</dbReference>
<feature type="coiled-coil region" evidence="10">
    <location>
        <begin position="494"/>
        <end position="535"/>
    </location>
</feature>
<evidence type="ECO:0000256" key="4">
    <source>
        <dbReference type="ARBA" id="ARBA00022737"/>
    </source>
</evidence>
<dbReference type="OrthoDB" id="1850764at2759"/>
<dbReference type="InterPro" id="IPR036322">
    <property type="entry name" value="WD40_repeat_dom_sf"/>
</dbReference>